<dbReference type="Proteomes" id="UP000779900">
    <property type="component" value="Unassembled WGS sequence"/>
</dbReference>
<evidence type="ECO:0000313" key="2">
    <source>
        <dbReference type="Proteomes" id="UP000779900"/>
    </source>
</evidence>
<dbReference type="AlphaFoldDB" id="A0A937XGM2"/>
<proteinExistence type="predicted"/>
<gene>
    <name evidence="1" type="ORF">FJY68_04305</name>
</gene>
<reference evidence="1" key="1">
    <citation type="submission" date="2019-03" db="EMBL/GenBank/DDBJ databases">
        <title>Lake Tanganyika Metagenome-Assembled Genomes (MAGs).</title>
        <authorList>
            <person name="Tran P."/>
        </authorList>
    </citation>
    <scope>NUCLEOTIDE SEQUENCE</scope>
    <source>
        <strain evidence="1">K_DeepCast_150m_m2_040</strain>
    </source>
</reference>
<comment type="caution">
    <text evidence="1">The sequence shown here is derived from an EMBL/GenBank/DDBJ whole genome shotgun (WGS) entry which is preliminary data.</text>
</comment>
<sequence length="82" mass="8422">MKNVLTGLLAVAVVAAVVVGGAFAAEGRLGTRSVQGQVPSSPAQGLMPEVVSTAEMPRLVMPTVEVRAFQTVAMSEQSLLVN</sequence>
<evidence type="ECO:0000313" key="1">
    <source>
        <dbReference type="EMBL" id="MBM3331059.1"/>
    </source>
</evidence>
<accession>A0A937XGM2</accession>
<organism evidence="1 2">
    <name type="scientific">candidate division WOR-3 bacterium</name>
    <dbReference type="NCBI Taxonomy" id="2052148"/>
    <lineage>
        <taxon>Bacteria</taxon>
        <taxon>Bacteria division WOR-3</taxon>
    </lineage>
</organism>
<protein>
    <submittedName>
        <fullName evidence="1">Uncharacterized protein</fullName>
    </submittedName>
</protein>
<name>A0A937XGM2_UNCW3</name>
<dbReference type="EMBL" id="VGIR01000017">
    <property type="protein sequence ID" value="MBM3331059.1"/>
    <property type="molecule type" value="Genomic_DNA"/>
</dbReference>